<accession>A0ABM0JSK0</accession>
<keyword evidence="4 6" id="KW-0653">Protein transport</keyword>
<keyword evidence="3 6" id="KW-0813">Transport</keyword>
<gene>
    <name evidence="9" type="primary">LOC101853796</name>
</gene>
<dbReference type="PANTHER" id="PTHR11753">
    <property type="entry name" value="ADAPTOR COMPLEXES SMALL SUBUNIT FAMILY"/>
    <property type="match status" value="1"/>
</dbReference>
<evidence type="ECO:0000256" key="2">
    <source>
        <dbReference type="ARBA" id="ARBA00006972"/>
    </source>
</evidence>
<comment type="similarity">
    <text evidence="2 6">Belongs to the adaptor complexes small subunit family.</text>
</comment>
<comment type="subcellular location">
    <subcellularLocation>
        <location evidence="1">Endomembrane system</location>
    </subcellularLocation>
</comment>
<dbReference type="Pfam" id="PF01217">
    <property type="entry name" value="Clat_adaptor_s"/>
    <property type="match status" value="1"/>
</dbReference>
<evidence type="ECO:0000256" key="5">
    <source>
        <dbReference type="ARBA" id="ARBA00023136"/>
    </source>
</evidence>
<evidence type="ECO:0000256" key="4">
    <source>
        <dbReference type="ARBA" id="ARBA00022927"/>
    </source>
</evidence>
<reference evidence="9" key="1">
    <citation type="submission" date="2025-08" db="UniProtKB">
        <authorList>
            <consortium name="RefSeq"/>
        </authorList>
    </citation>
    <scope>IDENTIFICATION</scope>
</reference>
<evidence type="ECO:0000256" key="1">
    <source>
        <dbReference type="ARBA" id="ARBA00004308"/>
    </source>
</evidence>
<feature type="domain" description="AP complex mu/sigma subunit" evidence="7">
    <location>
        <begin position="1"/>
        <end position="138"/>
    </location>
</feature>
<protein>
    <recommendedName>
        <fullName evidence="6">AP complex subunit sigma</fullName>
    </recommendedName>
</protein>
<sequence length="142" mass="16529">MIQFCVIANKQGRIRLRRIYEHIEEKNQHELELAVVGKCLSRSSKQCNFFYHDHLTVVYKKFTTLCFICVVTKDENELAMQEILNVFMDCLVAYFHHVSELDIVFNIEKVYLILDEIIVNGCVGFTSKERVLVPLQLLEAGS</sequence>
<dbReference type="PIRSF" id="PIRSF015588">
    <property type="entry name" value="AP_complex_sigma"/>
    <property type="match status" value="1"/>
</dbReference>
<dbReference type="Gene3D" id="3.30.450.60">
    <property type="match status" value="1"/>
</dbReference>
<dbReference type="RefSeq" id="XP_005100519.1">
    <property type="nucleotide sequence ID" value="XM_005100462.3"/>
</dbReference>
<proteinExistence type="inferred from homology"/>
<dbReference type="SUPFAM" id="SSF64356">
    <property type="entry name" value="SNARE-like"/>
    <property type="match status" value="1"/>
</dbReference>
<evidence type="ECO:0000313" key="9">
    <source>
        <dbReference type="RefSeq" id="XP_005100519.1"/>
    </source>
</evidence>
<organism evidence="8 9">
    <name type="scientific">Aplysia californica</name>
    <name type="common">California sea hare</name>
    <dbReference type="NCBI Taxonomy" id="6500"/>
    <lineage>
        <taxon>Eukaryota</taxon>
        <taxon>Metazoa</taxon>
        <taxon>Spiralia</taxon>
        <taxon>Lophotrochozoa</taxon>
        <taxon>Mollusca</taxon>
        <taxon>Gastropoda</taxon>
        <taxon>Heterobranchia</taxon>
        <taxon>Euthyneura</taxon>
        <taxon>Tectipleura</taxon>
        <taxon>Aplysiida</taxon>
        <taxon>Aplysioidea</taxon>
        <taxon>Aplysiidae</taxon>
        <taxon>Aplysia</taxon>
    </lineage>
</organism>
<evidence type="ECO:0000313" key="8">
    <source>
        <dbReference type="Proteomes" id="UP000694888"/>
    </source>
</evidence>
<keyword evidence="8" id="KW-1185">Reference proteome</keyword>
<name>A0ABM0JSK0_APLCA</name>
<evidence type="ECO:0000259" key="7">
    <source>
        <dbReference type="Pfam" id="PF01217"/>
    </source>
</evidence>
<dbReference type="InterPro" id="IPR011012">
    <property type="entry name" value="Longin-like_dom_sf"/>
</dbReference>
<dbReference type="GeneID" id="101853796"/>
<dbReference type="InterPro" id="IPR016635">
    <property type="entry name" value="AP_complex_ssu"/>
</dbReference>
<keyword evidence="5 6" id="KW-0472">Membrane</keyword>
<dbReference type="Proteomes" id="UP000694888">
    <property type="component" value="Unplaced"/>
</dbReference>
<evidence type="ECO:0000256" key="3">
    <source>
        <dbReference type="ARBA" id="ARBA00022448"/>
    </source>
</evidence>
<evidence type="ECO:0000256" key="6">
    <source>
        <dbReference type="PIRNR" id="PIRNR015588"/>
    </source>
</evidence>
<dbReference type="InterPro" id="IPR022775">
    <property type="entry name" value="AP_mu_sigma_su"/>
</dbReference>